<feature type="compositionally biased region" description="Gly residues" evidence="1">
    <location>
        <begin position="83"/>
        <end position="94"/>
    </location>
</feature>
<dbReference type="KEGG" id="satk:SA2016_0631"/>
<reference evidence="2 3" key="1">
    <citation type="submission" date="2016-02" db="EMBL/GenBank/DDBJ databases">
        <title>Complete genome of Sinomonas atrocyanea KCTC 3377.</title>
        <authorList>
            <person name="Kim K.M."/>
        </authorList>
    </citation>
    <scope>NUCLEOTIDE SEQUENCE [LARGE SCALE GENOMIC DNA]</scope>
    <source>
        <strain evidence="2 3">KCTC 3377</strain>
    </source>
</reference>
<evidence type="ECO:0000256" key="1">
    <source>
        <dbReference type="SAM" id="MobiDB-lite"/>
    </source>
</evidence>
<evidence type="ECO:0000313" key="3">
    <source>
        <dbReference type="Proteomes" id="UP000070134"/>
    </source>
</evidence>
<dbReference type="EMBL" id="CP014518">
    <property type="protein sequence ID" value="AMM31322.1"/>
    <property type="molecule type" value="Genomic_DNA"/>
</dbReference>
<organism evidence="2 3">
    <name type="scientific">Sinomonas atrocyanea</name>
    <dbReference type="NCBI Taxonomy" id="37927"/>
    <lineage>
        <taxon>Bacteria</taxon>
        <taxon>Bacillati</taxon>
        <taxon>Actinomycetota</taxon>
        <taxon>Actinomycetes</taxon>
        <taxon>Micrococcales</taxon>
        <taxon>Micrococcaceae</taxon>
        <taxon>Sinomonas</taxon>
    </lineage>
</organism>
<feature type="region of interest" description="Disordered" evidence="1">
    <location>
        <begin position="82"/>
        <end position="107"/>
    </location>
</feature>
<feature type="region of interest" description="Disordered" evidence="1">
    <location>
        <begin position="43"/>
        <end position="62"/>
    </location>
</feature>
<keyword evidence="3" id="KW-1185">Reference proteome</keyword>
<name>A0A127A0Z3_9MICC</name>
<dbReference type="AlphaFoldDB" id="A0A127A0Z3"/>
<dbReference type="Proteomes" id="UP000070134">
    <property type="component" value="Chromosome"/>
</dbReference>
<evidence type="ECO:0000313" key="2">
    <source>
        <dbReference type="EMBL" id="AMM31322.1"/>
    </source>
</evidence>
<proteinExistence type="predicted"/>
<protein>
    <submittedName>
        <fullName evidence="2">Uncharacterized protein</fullName>
    </submittedName>
</protein>
<accession>A0A127A0Z3</accession>
<gene>
    <name evidence="2" type="ORF">SA2016_0631</name>
</gene>
<sequence length="107" mass="10334">MAAGEEGEVLGDEVAHPHMELGLVDRGGVDDCARAAQRPEVLARASARGAPSGHTAARGAAARGGQGKGCAVLLAVAADEGELPGGGVEGGGGHEVAVPTGDSQSTN</sequence>